<feature type="region of interest" description="Disordered" evidence="10">
    <location>
        <begin position="1"/>
        <end position="27"/>
    </location>
</feature>
<dbReference type="SUPFAM" id="SSF81660">
    <property type="entry name" value="Metal cation-transporting ATPase, ATP-binding domain N"/>
    <property type="match status" value="1"/>
</dbReference>
<evidence type="ECO:0000256" key="9">
    <source>
        <dbReference type="ARBA" id="ARBA00023136"/>
    </source>
</evidence>
<evidence type="ECO:0000256" key="2">
    <source>
        <dbReference type="ARBA" id="ARBA00005675"/>
    </source>
</evidence>
<feature type="transmembrane region" description="Helical" evidence="11">
    <location>
        <begin position="744"/>
        <end position="762"/>
    </location>
</feature>
<accession>A0ABX7B6Q7</accession>
<comment type="similarity">
    <text evidence="2">Belongs to the cation transport ATPase (P-type) (TC 3.A.3) family. Type IIA subfamily.</text>
</comment>
<evidence type="ECO:0000259" key="12">
    <source>
        <dbReference type="SMART" id="SM00831"/>
    </source>
</evidence>
<comment type="subcellular location">
    <subcellularLocation>
        <location evidence="1">Cell membrane</location>
        <topology evidence="1">Multi-pass membrane protein</topology>
    </subcellularLocation>
</comment>
<dbReference type="InterPro" id="IPR044492">
    <property type="entry name" value="P_typ_ATPase_HD_dom"/>
</dbReference>
<dbReference type="SFLD" id="SFLDF00027">
    <property type="entry name" value="p-type_atpase"/>
    <property type="match status" value="1"/>
</dbReference>
<protein>
    <submittedName>
        <fullName evidence="13">Cation-transporting P-type ATPase</fullName>
    </submittedName>
</protein>
<feature type="transmembrane region" description="Helical" evidence="11">
    <location>
        <begin position="818"/>
        <end position="835"/>
    </location>
</feature>
<dbReference type="InterPro" id="IPR023298">
    <property type="entry name" value="ATPase_P-typ_TM_dom_sf"/>
</dbReference>
<dbReference type="InterPro" id="IPR059000">
    <property type="entry name" value="ATPase_P-type_domA"/>
</dbReference>
<feature type="transmembrane region" description="Helical" evidence="11">
    <location>
        <begin position="266"/>
        <end position="287"/>
    </location>
</feature>
<dbReference type="Gene3D" id="2.70.150.10">
    <property type="entry name" value="Calcium-transporting ATPase, cytoplasmic transduction domain A"/>
    <property type="match status" value="1"/>
</dbReference>
<dbReference type="Gene3D" id="3.40.50.1000">
    <property type="entry name" value="HAD superfamily/HAD-like"/>
    <property type="match status" value="1"/>
</dbReference>
<keyword evidence="4 11" id="KW-0812">Transmembrane</keyword>
<dbReference type="SMART" id="SM00831">
    <property type="entry name" value="Cation_ATPase_N"/>
    <property type="match status" value="1"/>
</dbReference>
<feature type="transmembrane region" description="Helical" evidence="11">
    <location>
        <begin position="856"/>
        <end position="873"/>
    </location>
</feature>
<evidence type="ECO:0000256" key="7">
    <source>
        <dbReference type="ARBA" id="ARBA00022967"/>
    </source>
</evidence>
<dbReference type="Pfam" id="PF00122">
    <property type="entry name" value="E1-E2_ATPase"/>
    <property type="match status" value="1"/>
</dbReference>
<feature type="transmembrane region" description="Helical" evidence="11">
    <location>
        <begin position="782"/>
        <end position="806"/>
    </location>
</feature>
<keyword evidence="6" id="KW-0067">ATP-binding</keyword>
<sequence length="918" mass="96618">MTVDTRSRPQPAPAPDGTDSSGVPEAWHAVGAPEALRRLGTGEQGLSAEEAAARLGRYGPNRLTPPPRRSALVRFLVQFNNVLIYVLLAAAAMSAALGELVDAAVIVGVVVINALIGFIQEGRAEQALDAIRDMLSPNAAVIRDGRRRTIPAEELVPGDLVQIASGDKVPADLRLIAARNLQIQESALTGESVPVAKSIEPVAADAALGDRAPAAFSGTLVTMGQGTGLVVGTGDRTEIGRISTMIAGVETLTTPLLAQMAAFGRLLTVGILALAAFAFGVGVWLQGFAMDDMFMAAVGLAVAAIPEGLPAVMTITLAIGVTRMARRNAIIRRLPAVETLGAVSVICSDKTGTLTRNELTVRRVVTSCAAYDVDGIGYEPSGGFRPDGAADGSPADPGADPVLAEIARASLLCNDASVSERDGEWRLEGDPTDGALVTLGLKAGLDHSRTGRDWPRIDVIPFESDHKFMATLHRGGGGTRIYVKGAPERILEMASMERRPDGDAPLDAAEWHRRIEAMAEHGQRVLGIAVREAAPDQRSVEFPDVEGDLTLLGLVGLIDPPREEAIEAVKACAGAGVRVKMITGDHAVTAGAIGAAFGLGGAPVLTGRDLDRLDERGWLEAARTTDIFARTTPEHKLRLVEALQADGATIAMTGDGVNDAPALKRADVGIAMGNKGTEAAKEAAAMVLADDNFASIARAVAEGRTVYDNLRKTILFLLPTNAAQAMIILAAILAGTVLPITPVQILWVNMISAVTLGLALAFEPSEPDIMRRPPRGPGEGILTGYMIWRIVFVMVLLVIPAFGLFLWLQSSGAPLEQARTVAVNALVVGEIFYLWNARAIMNPVLSVRGILGSRPVLISIALCLALQLAFTYVPLMQDLFGTAAIAGIDWLILAGFGLATFLIVEAEKAVARRILRRG</sequence>
<feature type="transmembrane region" description="Helical" evidence="11">
    <location>
        <begin position="100"/>
        <end position="119"/>
    </location>
</feature>
<dbReference type="InterPro" id="IPR004014">
    <property type="entry name" value="ATPase_P-typ_cation-transptr_N"/>
</dbReference>
<dbReference type="RefSeq" id="WP_201075698.1">
    <property type="nucleotide sequence ID" value="NZ_CP067420.1"/>
</dbReference>
<evidence type="ECO:0000256" key="3">
    <source>
        <dbReference type="ARBA" id="ARBA00022475"/>
    </source>
</evidence>
<reference evidence="13" key="1">
    <citation type="submission" date="2021-02" db="EMBL/GenBank/DDBJ databases">
        <title>Skermanella TT6 skin isolate.</title>
        <authorList>
            <person name="Lee K."/>
            <person name="Ganzorig M."/>
        </authorList>
    </citation>
    <scope>NUCLEOTIDE SEQUENCE</scope>
    <source>
        <strain evidence="13">TT6</strain>
    </source>
</reference>
<dbReference type="Pfam" id="PF08282">
    <property type="entry name" value="Hydrolase_3"/>
    <property type="match status" value="1"/>
</dbReference>
<dbReference type="InterPro" id="IPR008250">
    <property type="entry name" value="ATPase_P-typ_transduc_dom_A_sf"/>
</dbReference>
<dbReference type="InterPro" id="IPR023214">
    <property type="entry name" value="HAD_sf"/>
</dbReference>
<evidence type="ECO:0000256" key="1">
    <source>
        <dbReference type="ARBA" id="ARBA00004651"/>
    </source>
</evidence>
<dbReference type="EMBL" id="CP067420">
    <property type="protein sequence ID" value="QQP89450.1"/>
    <property type="molecule type" value="Genomic_DNA"/>
</dbReference>
<dbReference type="InterPro" id="IPR006068">
    <property type="entry name" value="ATPase_P-typ_cation-transptr_C"/>
</dbReference>
<evidence type="ECO:0000256" key="4">
    <source>
        <dbReference type="ARBA" id="ARBA00022692"/>
    </source>
</evidence>
<keyword evidence="9 11" id="KW-0472">Membrane</keyword>
<feature type="transmembrane region" description="Helical" evidence="11">
    <location>
        <begin position="714"/>
        <end position="738"/>
    </location>
</feature>
<keyword evidence="5" id="KW-0547">Nucleotide-binding</keyword>
<dbReference type="Gene3D" id="1.20.1110.10">
    <property type="entry name" value="Calcium-transporting ATPase, transmembrane domain"/>
    <property type="match status" value="1"/>
</dbReference>
<dbReference type="SFLD" id="SFLDG00002">
    <property type="entry name" value="C1.7:_P-type_atpase_like"/>
    <property type="match status" value="1"/>
</dbReference>
<dbReference type="InterPro" id="IPR018303">
    <property type="entry name" value="ATPase_P-typ_P_site"/>
</dbReference>
<dbReference type="Gene3D" id="3.40.1110.10">
    <property type="entry name" value="Calcium-transporting ATPase, cytoplasmic domain N"/>
    <property type="match status" value="1"/>
</dbReference>
<feature type="transmembrane region" description="Helical" evidence="11">
    <location>
        <begin position="879"/>
        <end position="904"/>
    </location>
</feature>
<dbReference type="PANTHER" id="PTHR43294:SF21">
    <property type="entry name" value="CATION TRANSPORTING ATPASE"/>
    <property type="match status" value="1"/>
</dbReference>
<feature type="transmembrane region" description="Helical" evidence="11">
    <location>
        <begin position="293"/>
        <end position="322"/>
    </location>
</feature>
<dbReference type="Pfam" id="PF00689">
    <property type="entry name" value="Cation_ATPase_C"/>
    <property type="match status" value="1"/>
</dbReference>
<dbReference type="InterPro" id="IPR001757">
    <property type="entry name" value="P_typ_ATPase"/>
</dbReference>
<keyword evidence="14" id="KW-1185">Reference proteome</keyword>
<dbReference type="InterPro" id="IPR050510">
    <property type="entry name" value="Cation_transp_ATPase_P-type"/>
</dbReference>
<feature type="transmembrane region" description="Helical" evidence="11">
    <location>
        <begin position="71"/>
        <end position="94"/>
    </location>
</feature>
<evidence type="ECO:0000256" key="8">
    <source>
        <dbReference type="ARBA" id="ARBA00022989"/>
    </source>
</evidence>
<dbReference type="CDD" id="cd02080">
    <property type="entry name" value="P-type_ATPase_cation"/>
    <property type="match status" value="1"/>
</dbReference>
<dbReference type="NCBIfam" id="TIGR01494">
    <property type="entry name" value="ATPase_P-type"/>
    <property type="match status" value="3"/>
</dbReference>
<dbReference type="Pfam" id="PF13246">
    <property type="entry name" value="Cation_ATPase"/>
    <property type="match status" value="1"/>
</dbReference>
<evidence type="ECO:0000256" key="10">
    <source>
        <dbReference type="SAM" id="MobiDB-lite"/>
    </source>
</evidence>
<feature type="domain" description="Cation-transporting P-type ATPase N-terminal" evidence="12">
    <location>
        <begin position="26"/>
        <end position="99"/>
    </location>
</feature>
<keyword evidence="3" id="KW-1003">Cell membrane</keyword>
<evidence type="ECO:0000256" key="11">
    <source>
        <dbReference type="SAM" id="Phobius"/>
    </source>
</evidence>
<dbReference type="PANTHER" id="PTHR43294">
    <property type="entry name" value="SODIUM/POTASSIUM-TRANSPORTING ATPASE SUBUNIT ALPHA"/>
    <property type="match status" value="1"/>
</dbReference>
<dbReference type="Pfam" id="PF00690">
    <property type="entry name" value="Cation_ATPase_N"/>
    <property type="match status" value="1"/>
</dbReference>
<dbReference type="SFLD" id="SFLDS00003">
    <property type="entry name" value="Haloacid_Dehalogenase"/>
    <property type="match status" value="1"/>
</dbReference>
<evidence type="ECO:0000313" key="14">
    <source>
        <dbReference type="Proteomes" id="UP000595197"/>
    </source>
</evidence>
<dbReference type="SUPFAM" id="SSF81653">
    <property type="entry name" value="Calcium ATPase, transduction domain A"/>
    <property type="match status" value="1"/>
</dbReference>
<dbReference type="PROSITE" id="PS00154">
    <property type="entry name" value="ATPASE_E1_E2"/>
    <property type="match status" value="1"/>
</dbReference>
<dbReference type="PRINTS" id="PR00120">
    <property type="entry name" value="HATPASE"/>
</dbReference>
<keyword evidence="7" id="KW-1278">Translocase</keyword>
<dbReference type="SUPFAM" id="SSF56784">
    <property type="entry name" value="HAD-like"/>
    <property type="match status" value="1"/>
</dbReference>
<gene>
    <name evidence="13" type="ORF">IGS68_26335</name>
</gene>
<dbReference type="InterPro" id="IPR023299">
    <property type="entry name" value="ATPase_P-typ_cyto_dom_N"/>
</dbReference>
<dbReference type="Proteomes" id="UP000595197">
    <property type="component" value="Chromosome"/>
</dbReference>
<organism evidence="13 14">
    <name type="scientific">Skermanella cutis</name>
    <dbReference type="NCBI Taxonomy" id="2775420"/>
    <lineage>
        <taxon>Bacteria</taxon>
        <taxon>Pseudomonadati</taxon>
        <taxon>Pseudomonadota</taxon>
        <taxon>Alphaproteobacteria</taxon>
        <taxon>Rhodospirillales</taxon>
        <taxon>Azospirillaceae</taxon>
        <taxon>Skermanella</taxon>
    </lineage>
</organism>
<evidence type="ECO:0000256" key="6">
    <source>
        <dbReference type="ARBA" id="ARBA00022840"/>
    </source>
</evidence>
<dbReference type="PRINTS" id="PR00119">
    <property type="entry name" value="CATATPASE"/>
</dbReference>
<name>A0ABX7B6Q7_9PROT</name>
<proteinExistence type="inferred from homology"/>
<dbReference type="SUPFAM" id="SSF81665">
    <property type="entry name" value="Calcium ATPase, transmembrane domain M"/>
    <property type="match status" value="1"/>
</dbReference>
<evidence type="ECO:0000256" key="5">
    <source>
        <dbReference type="ARBA" id="ARBA00022741"/>
    </source>
</evidence>
<keyword evidence="8 11" id="KW-1133">Transmembrane helix</keyword>
<evidence type="ECO:0000313" key="13">
    <source>
        <dbReference type="EMBL" id="QQP89450.1"/>
    </source>
</evidence>
<dbReference type="InterPro" id="IPR036412">
    <property type="entry name" value="HAD-like_sf"/>
</dbReference>